<gene>
    <name evidence="2" type="ORF">KIL84_003976</name>
</gene>
<feature type="region of interest" description="Disordered" evidence="1">
    <location>
        <begin position="81"/>
        <end position="104"/>
    </location>
</feature>
<keyword evidence="3" id="KW-1185">Reference proteome</keyword>
<reference evidence="2" key="1">
    <citation type="submission" date="2021-09" db="EMBL/GenBank/DDBJ databases">
        <title>The genome of Mauremys mutica provides insights into the evolution of semi-aquatic lifestyle.</title>
        <authorList>
            <person name="Gong S."/>
            <person name="Gao Y."/>
        </authorList>
    </citation>
    <scope>NUCLEOTIDE SEQUENCE</scope>
    <source>
        <strain evidence="2">MM-2020</strain>
        <tissue evidence="2">Muscle</tissue>
    </source>
</reference>
<organism evidence="2 3">
    <name type="scientific">Mauremys mutica</name>
    <name type="common">yellowpond turtle</name>
    <dbReference type="NCBI Taxonomy" id="74926"/>
    <lineage>
        <taxon>Eukaryota</taxon>
        <taxon>Metazoa</taxon>
        <taxon>Chordata</taxon>
        <taxon>Craniata</taxon>
        <taxon>Vertebrata</taxon>
        <taxon>Euteleostomi</taxon>
        <taxon>Archelosauria</taxon>
        <taxon>Testudinata</taxon>
        <taxon>Testudines</taxon>
        <taxon>Cryptodira</taxon>
        <taxon>Durocryptodira</taxon>
        <taxon>Testudinoidea</taxon>
        <taxon>Geoemydidae</taxon>
        <taxon>Geoemydinae</taxon>
        <taxon>Mauremys</taxon>
    </lineage>
</organism>
<accession>A0A9D4ARS1</accession>
<proteinExistence type="predicted"/>
<dbReference type="AlphaFoldDB" id="A0A9D4ARS1"/>
<dbReference type="Proteomes" id="UP000827986">
    <property type="component" value="Unassembled WGS sequence"/>
</dbReference>
<comment type="caution">
    <text evidence="2">The sequence shown here is derived from an EMBL/GenBank/DDBJ whole genome shotgun (WGS) entry which is preliminary data.</text>
</comment>
<evidence type="ECO:0000256" key="1">
    <source>
        <dbReference type="SAM" id="MobiDB-lite"/>
    </source>
</evidence>
<dbReference type="EMBL" id="JAHDVG010000486">
    <property type="protein sequence ID" value="KAH1168493.1"/>
    <property type="molecule type" value="Genomic_DNA"/>
</dbReference>
<evidence type="ECO:0000313" key="2">
    <source>
        <dbReference type="EMBL" id="KAH1168493.1"/>
    </source>
</evidence>
<protein>
    <submittedName>
        <fullName evidence="2">Uncharacterized protein</fullName>
    </submittedName>
</protein>
<sequence>MKHRQMCLNIGQKPFSRGRYPLPGWSRHSIGGALPPQPGQEAGLWDKIKLSWCPFLPINSPPHAMGGESWHLDPLAVVMRQWDPPPPGGRKIPGGTKEPSNLLE</sequence>
<name>A0A9D4ARS1_9SAUR</name>
<evidence type="ECO:0000313" key="3">
    <source>
        <dbReference type="Proteomes" id="UP000827986"/>
    </source>
</evidence>